<name>A0A6A5ZQ60_9PLEO</name>
<proteinExistence type="predicted"/>
<feature type="compositionally biased region" description="Polar residues" evidence="1">
    <location>
        <begin position="244"/>
        <end position="262"/>
    </location>
</feature>
<feature type="compositionally biased region" description="Basic and acidic residues" evidence="1">
    <location>
        <begin position="14"/>
        <end position="25"/>
    </location>
</feature>
<reference evidence="2" key="1">
    <citation type="journal article" date="2020" name="Stud. Mycol.">
        <title>101 Dothideomycetes genomes: a test case for predicting lifestyles and emergence of pathogens.</title>
        <authorList>
            <person name="Haridas S."/>
            <person name="Albert R."/>
            <person name="Binder M."/>
            <person name="Bloem J."/>
            <person name="Labutti K."/>
            <person name="Salamov A."/>
            <person name="Andreopoulos B."/>
            <person name="Baker S."/>
            <person name="Barry K."/>
            <person name="Bills G."/>
            <person name="Bluhm B."/>
            <person name="Cannon C."/>
            <person name="Castanera R."/>
            <person name="Culley D."/>
            <person name="Daum C."/>
            <person name="Ezra D."/>
            <person name="Gonzalez J."/>
            <person name="Henrissat B."/>
            <person name="Kuo A."/>
            <person name="Liang C."/>
            <person name="Lipzen A."/>
            <person name="Lutzoni F."/>
            <person name="Magnuson J."/>
            <person name="Mondo S."/>
            <person name="Nolan M."/>
            <person name="Ohm R."/>
            <person name="Pangilinan J."/>
            <person name="Park H.-J."/>
            <person name="Ramirez L."/>
            <person name="Alfaro M."/>
            <person name="Sun H."/>
            <person name="Tritt A."/>
            <person name="Yoshinaga Y."/>
            <person name="Zwiers L.-H."/>
            <person name="Turgeon B."/>
            <person name="Goodwin S."/>
            <person name="Spatafora J."/>
            <person name="Crous P."/>
            <person name="Grigoriev I."/>
        </authorList>
    </citation>
    <scope>NUCLEOTIDE SEQUENCE</scope>
    <source>
        <strain evidence="2">CBS 627.86</strain>
    </source>
</reference>
<dbReference type="EMBL" id="ML977311">
    <property type="protein sequence ID" value="KAF2121822.1"/>
    <property type="molecule type" value="Genomic_DNA"/>
</dbReference>
<evidence type="ECO:0000313" key="2">
    <source>
        <dbReference type="EMBL" id="KAF2121822.1"/>
    </source>
</evidence>
<feature type="region of interest" description="Disordered" evidence="1">
    <location>
        <begin position="447"/>
        <end position="468"/>
    </location>
</feature>
<organism evidence="2 3">
    <name type="scientific">Lophiotrema nucula</name>
    <dbReference type="NCBI Taxonomy" id="690887"/>
    <lineage>
        <taxon>Eukaryota</taxon>
        <taxon>Fungi</taxon>
        <taxon>Dikarya</taxon>
        <taxon>Ascomycota</taxon>
        <taxon>Pezizomycotina</taxon>
        <taxon>Dothideomycetes</taxon>
        <taxon>Pleosporomycetidae</taxon>
        <taxon>Pleosporales</taxon>
        <taxon>Lophiotremataceae</taxon>
        <taxon>Lophiotrema</taxon>
    </lineage>
</organism>
<dbReference type="OrthoDB" id="5397087at2759"/>
<dbReference type="AlphaFoldDB" id="A0A6A5ZQ60"/>
<dbReference type="Proteomes" id="UP000799770">
    <property type="component" value="Unassembled WGS sequence"/>
</dbReference>
<accession>A0A6A5ZQ60</accession>
<feature type="region of interest" description="Disordered" evidence="1">
    <location>
        <begin position="1"/>
        <end position="39"/>
    </location>
</feature>
<feature type="compositionally biased region" description="Polar residues" evidence="1">
    <location>
        <begin position="162"/>
        <end position="171"/>
    </location>
</feature>
<protein>
    <submittedName>
        <fullName evidence="2">Uncharacterized protein</fullName>
    </submittedName>
</protein>
<evidence type="ECO:0000313" key="3">
    <source>
        <dbReference type="Proteomes" id="UP000799770"/>
    </source>
</evidence>
<feature type="compositionally biased region" description="Polar residues" evidence="1">
    <location>
        <begin position="200"/>
        <end position="230"/>
    </location>
</feature>
<keyword evidence="3" id="KW-1185">Reference proteome</keyword>
<evidence type="ECO:0000256" key="1">
    <source>
        <dbReference type="SAM" id="MobiDB-lite"/>
    </source>
</evidence>
<feature type="region of interest" description="Disordered" evidence="1">
    <location>
        <begin position="150"/>
        <end position="308"/>
    </location>
</feature>
<feature type="compositionally biased region" description="Polar residues" evidence="1">
    <location>
        <begin position="447"/>
        <end position="459"/>
    </location>
</feature>
<feature type="compositionally biased region" description="Low complexity" evidence="1">
    <location>
        <begin position="174"/>
        <end position="192"/>
    </location>
</feature>
<feature type="compositionally biased region" description="Polar residues" evidence="1">
    <location>
        <begin position="276"/>
        <end position="308"/>
    </location>
</feature>
<gene>
    <name evidence="2" type="ORF">BDV96DRAFT_593791</name>
</gene>
<sequence length="478" mass="52899">MPPIRTLPTATKPLKTERTHEENQERAYIAASRRSDRSLEARIESARRASEIHKKRTGRALRVTEQDVVNEEMYEEEDDDLPTQYQRLSAHLQSGSLMFNRKLHDYIATQAAVRNQFMQQYSPFQFAGNGQQLQPNASQFQGQVMNPYMQQPQMLPPHMFHQTPQSFNGSPATFAPQQSFQQPQSPQQRQAPYAIPQRPQPHQRSASIATPQDFQHNSHLASPTTATTQGDGHRRMSLPPQALEQATFQNPENQSRPTLSRSTTGHTTHHAASPQHKLSSATNTPPSTHGTPHQSGNTTPTSHPLMTPNFATASQVINMSPLTMSLPPESQQFVGSALDPQDPRTSMYMAGSERIPQPFGIYTYNPNLSPKSSRTMGASTAGLNTSSCASSAGLNQTMSPHGLMHLDTSVDGGMSSQPGSAMSESMISPFTAMHGLGLDYPSFDTFNDNDLSHHGNNQEQQEDYFDSSNWLNDVAFES</sequence>